<reference evidence="2" key="1">
    <citation type="submission" date="2018-03" db="EMBL/GenBank/DDBJ databases">
        <authorList>
            <person name="Blom J."/>
        </authorList>
    </citation>
    <scope>NUCLEOTIDE SEQUENCE [LARGE SCALE GENOMIC DNA]</scope>
    <source>
        <strain evidence="2">KPC-SM-21</strain>
    </source>
</reference>
<sequence length="231" mass="26523">MDKDLNKQVAKTYIANAQAKLRKMAEGAPPPTTELRVETRRKLTLGEIIMCQLVFKDSIDYSKVWVKLGIIIGDLTGNAITPFGDIMLPTSDYAENPDFSKSEPRLKYWFIHEMTHVWQYQLGMQNFKFAVKNFCRGGYTSTSSSPDNVSGEDLEVYVTDLAGRDIYKSFNQFNMEQQGRIIEFYFDAVFLKSEAPSRPHHRLSLNLLPHVLRILDPFIKNPHDKSLLALR</sequence>
<evidence type="ECO:0008006" key="3">
    <source>
        <dbReference type="Google" id="ProtNLM"/>
    </source>
</evidence>
<name>A0A2U3N1D4_9GAMM</name>
<dbReference type="InParanoid" id="A0A2U3N1D4"/>
<keyword evidence="2" id="KW-1185">Reference proteome</keyword>
<dbReference type="EMBL" id="OOGT01000137">
    <property type="protein sequence ID" value="SPL71443.1"/>
    <property type="molecule type" value="Genomic_DNA"/>
</dbReference>
<organism evidence="1 2">
    <name type="scientific">Acinetobacter stercoris</name>
    <dbReference type="NCBI Taxonomy" id="2126983"/>
    <lineage>
        <taxon>Bacteria</taxon>
        <taxon>Pseudomonadati</taxon>
        <taxon>Pseudomonadota</taxon>
        <taxon>Gammaproteobacteria</taxon>
        <taxon>Moraxellales</taxon>
        <taxon>Moraxellaceae</taxon>
        <taxon>Acinetobacter</taxon>
    </lineage>
</organism>
<protein>
    <recommendedName>
        <fullName evidence="3">Zinc protease</fullName>
    </recommendedName>
</protein>
<gene>
    <name evidence="1" type="ORF">KPC_2621</name>
</gene>
<dbReference type="RefSeq" id="WP_121974866.1">
    <property type="nucleotide sequence ID" value="NZ_OOGT01000137.1"/>
</dbReference>
<accession>A0A2U3N1D4</accession>
<dbReference type="AlphaFoldDB" id="A0A2U3N1D4"/>
<proteinExistence type="predicted"/>
<evidence type="ECO:0000313" key="1">
    <source>
        <dbReference type="EMBL" id="SPL71443.1"/>
    </source>
</evidence>
<dbReference type="Proteomes" id="UP000245974">
    <property type="component" value="Unassembled WGS sequence"/>
</dbReference>
<dbReference type="OrthoDB" id="8686772at2"/>
<evidence type="ECO:0000313" key="2">
    <source>
        <dbReference type="Proteomes" id="UP000245974"/>
    </source>
</evidence>